<evidence type="ECO:0000313" key="2">
    <source>
        <dbReference type="Proteomes" id="UP001482620"/>
    </source>
</evidence>
<keyword evidence="2" id="KW-1185">Reference proteome</keyword>
<comment type="caution">
    <text evidence="1">The sequence shown here is derived from an EMBL/GenBank/DDBJ whole genome shotgun (WGS) entry which is preliminary data.</text>
</comment>
<gene>
    <name evidence="1" type="ORF">ILYODFUR_029981</name>
</gene>
<evidence type="ECO:0000313" key="1">
    <source>
        <dbReference type="EMBL" id="MEQ2238113.1"/>
    </source>
</evidence>
<dbReference type="PANTHER" id="PTHR31025">
    <property type="entry name" value="SI:CH211-196P9.1-RELATED"/>
    <property type="match status" value="1"/>
</dbReference>
<organism evidence="1 2">
    <name type="scientific">Ilyodon furcidens</name>
    <name type="common">goldbreast splitfin</name>
    <dbReference type="NCBI Taxonomy" id="33524"/>
    <lineage>
        <taxon>Eukaryota</taxon>
        <taxon>Metazoa</taxon>
        <taxon>Chordata</taxon>
        <taxon>Craniata</taxon>
        <taxon>Vertebrata</taxon>
        <taxon>Euteleostomi</taxon>
        <taxon>Actinopterygii</taxon>
        <taxon>Neopterygii</taxon>
        <taxon>Teleostei</taxon>
        <taxon>Neoteleostei</taxon>
        <taxon>Acanthomorphata</taxon>
        <taxon>Ovalentaria</taxon>
        <taxon>Atherinomorphae</taxon>
        <taxon>Cyprinodontiformes</taxon>
        <taxon>Goodeidae</taxon>
        <taxon>Ilyodon</taxon>
    </lineage>
</organism>
<sequence length="213" mass="24174">MMDNTYSLRRKEIVKDEPLVAQVQERRHALFFVPQIESEFARLTSVNLKEVFFSGLDQYLDRFLELFKAKSGLPELTKLTRALDNSTHTKRTILLLGLSHFLRDDALAKTVEATEDEGVFCKGMKVGLVMVKDGEEIVDVSVILKEAVVLTDLKDIPSAVAMLMGLLYCLNIDYPKNQKYTFEVIQKVFMNIGGGQCSSLVHGLRNRLLRKTM</sequence>
<protein>
    <submittedName>
        <fullName evidence="1">Uncharacterized protein</fullName>
    </submittedName>
</protein>
<name>A0ABV0TYV8_9TELE</name>
<dbReference type="PANTHER" id="PTHR31025:SF19">
    <property type="entry name" value="SI:CH73-42K18.1-RELATED"/>
    <property type="match status" value="1"/>
</dbReference>
<reference evidence="1 2" key="1">
    <citation type="submission" date="2021-06" db="EMBL/GenBank/DDBJ databases">
        <authorList>
            <person name="Palmer J.M."/>
        </authorList>
    </citation>
    <scope>NUCLEOTIDE SEQUENCE [LARGE SCALE GENOMIC DNA]</scope>
    <source>
        <strain evidence="2">if_2019</strain>
        <tissue evidence="1">Muscle</tissue>
    </source>
</reference>
<proteinExistence type="predicted"/>
<accession>A0ABV0TYV8</accession>
<dbReference type="Proteomes" id="UP001482620">
    <property type="component" value="Unassembled WGS sequence"/>
</dbReference>
<dbReference type="EMBL" id="JAHRIQ010050701">
    <property type="protein sequence ID" value="MEQ2238113.1"/>
    <property type="molecule type" value="Genomic_DNA"/>
</dbReference>